<dbReference type="InterPro" id="IPR026850">
    <property type="entry name" value="FANCL_C"/>
</dbReference>
<dbReference type="InterPro" id="IPR001190">
    <property type="entry name" value="SRCR"/>
</dbReference>
<dbReference type="SMART" id="SM00710">
    <property type="entry name" value="PbH1"/>
    <property type="match status" value="12"/>
</dbReference>
<dbReference type="Pfam" id="PF13229">
    <property type="entry name" value="Beta_helix"/>
    <property type="match status" value="1"/>
</dbReference>
<dbReference type="InterPro" id="IPR013216">
    <property type="entry name" value="Methyltransf_11"/>
</dbReference>
<evidence type="ECO:0000313" key="14">
    <source>
        <dbReference type="Proteomes" id="UP000014500"/>
    </source>
</evidence>
<dbReference type="InterPro" id="IPR016187">
    <property type="entry name" value="CTDL_fold"/>
</dbReference>
<dbReference type="InterPro" id="IPR016135">
    <property type="entry name" value="UBQ-conjugating_enzyme/RWD"/>
</dbReference>
<evidence type="ECO:0000256" key="7">
    <source>
        <dbReference type="ARBA" id="ARBA00023157"/>
    </source>
</evidence>
<dbReference type="InterPro" id="IPR043003">
    <property type="entry name" value="FANCL_d3_sf"/>
</dbReference>
<accession>T1J608</accession>
<organism evidence="13 14">
    <name type="scientific">Strigamia maritima</name>
    <name type="common">European centipede</name>
    <name type="synonym">Geophilus maritimus</name>
    <dbReference type="NCBI Taxonomy" id="126957"/>
    <lineage>
        <taxon>Eukaryota</taxon>
        <taxon>Metazoa</taxon>
        <taxon>Ecdysozoa</taxon>
        <taxon>Arthropoda</taxon>
        <taxon>Myriapoda</taxon>
        <taxon>Chilopoda</taxon>
        <taxon>Pleurostigmophora</taxon>
        <taxon>Geophilomorpha</taxon>
        <taxon>Linotaeniidae</taxon>
        <taxon>Strigamia</taxon>
    </lineage>
</organism>
<dbReference type="SMART" id="SM00202">
    <property type="entry name" value="SR"/>
    <property type="match status" value="3"/>
</dbReference>
<dbReference type="SUPFAM" id="SSF57850">
    <property type="entry name" value="RING/U-box"/>
    <property type="match status" value="1"/>
</dbReference>
<feature type="disulfide bond" evidence="9">
    <location>
        <begin position="615"/>
        <end position="625"/>
    </location>
</feature>
<dbReference type="CDD" id="cd23831">
    <property type="entry name" value="DRWD-N_FANCL"/>
    <property type="match status" value="1"/>
</dbReference>
<dbReference type="InterPro" id="IPR019162">
    <property type="entry name" value="FancL_WD-rpt_cont_dom"/>
</dbReference>
<dbReference type="InterPro" id="IPR044037">
    <property type="entry name" value="FANCL_d3"/>
</dbReference>
<protein>
    <recommendedName>
        <fullName evidence="12">SRCR domain-containing protein</fullName>
    </recommendedName>
</protein>
<dbReference type="GO" id="GO:0016020">
    <property type="term" value="C:membrane"/>
    <property type="evidence" value="ECO:0007669"/>
    <property type="project" value="UniProtKB-SubCell"/>
</dbReference>
<proteinExistence type="predicted"/>
<evidence type="ECO:0000256" key="5">
    <source>
        <dbReference type="ARBA" id="ARBA00022989"/>
    </source>
</evidence>
<feature type="compositionally biased region" description="Basic and acidic residues" evidence="10">
    <location>
        <begin position="3086"/>
        <end position="3109"/>
    </location>
</feature>
<evidence type="ECO:0000256" key="9">
    <source>
        <dbReference type="PROSITE-ProRule" id="PRU00196"/>
    </source>
</evidence>
<dbReference type="PROSITE" id="PS50287">
    <property type="entry name" value="SRCR_2"/>
    <property type="match status" value="3"/>
</dbReference>
<feature type="domain" description="SRCR" evidence="12">
    <location>
        <begin position="1373"/>
        <end position="1482"/>
    </location>
</feature>
<name>T1J608_STRMM</name>
<dbReference type="CDD" id="cd23786">
    <property type="entry name" value="ELF_FANCL"/>
    <property type="match status" value="1"/>
</dbReference>
<evidence type="ECO:0000256" key="6">
    <source>
        <dbReference type="ARBA" id="ARBA00023136"/>
    </source>
</evidence>
<feature type="domain" description="SRCR" evidence="12">
    <location>
        <begin position="545"/>
        <end position="648"/>
    </location>
</feature>
<dbReference type="PANTHER" id="PTHR47653:SF1">
    <property type="entry name" value="DELETED IN MALIGNANT BRAIN TUMORS 1 PROTEIN"/>
    <property type="match status" value="1"/>
</dbReference>
<comment type="subcellular location">
    <subcellularLocation>
        <location evidence="1">Membrane</location>
        <topology evidence="1">Single-pass membrane protein</topology>
    </subcellularLocation>
</comment>
<evidence type="ECO:0000256" key="4">
    <source>
        <dbReference type="ARBA" id="ARBA00022737"/>
    </source>
</evidence>
<sequence>MSSIKRIKTAAEMGVEINLAFPLLIPRNSEFTAFDGFISAGKEDIQVSIELPADGDVRNARIRGHWKLQYLLQGNTNVIKQRLSQCSDLKAFLVELQNILEVNCKQTMTSNQFMHSYSVQLLKEIEDFGWTKLSYVNENLNVLKIREVDNFGREHEITIELPENYPNDSANFITDLPVKFALQWNSSCRLNDIQQQFCKYISSFQQFWDMMDELDGNAWILEPEKPSRKDTNRRLAINTSASIQIQVDPYNCFAIPECSFLGSDQSITPLRDRFNSNLDKWDFNCTLLINIQNVLEITFPSRELTKKEDFVVACAICYSYHLDDITPDKICDDNRCRQSFHSICLYEWLKVLPSSRLSFNVIFGDCPYCSKVSKAFIRLLRNTSWNAPAGSGNFLCLIHVVHTCIRQKLGGKVSEDKSGTDITWWECGDKLYAPLATWWNGVVSVIVFVALIVPPVVSTVEIAGYVDRNEVWKRDKSPFVAKKDVLITEDGNLVVEPGVVVYFHSGVGITVKGTIRAQGTAYNRIQFVRQKGKIFDKAEFNGQDMRLVGGSSILEGKLQVFHNQKWRSVCTSLNWTEADYNATCRSLGLTSGEFYQWFDHVESNEPSVEFISPGCEGNETSLKECKWDRRRLGKGVCDFYSFIGIRCHPRLNLNQPNQNHWRGISFQNAKTSEATDHELGKKKIVSDSVLEYVDILNAGNNKDGELSSALEIVGVAPRMMNITVRLSKYNGINISECTSAIQIKDSIISENKGHGVFVNTSVGSIRVENTEVTENDGHGIYYVYFNEGNFVGKSPDFCTSPDIGFAQQYPTHFLFEQAVNFHPLSCYREFQTENKKIFTIHFLKISSSVNDSGIVTIRDGQRETSPLLMQFKINNNTRPQSVASTGSFVRVDIEMLVQANCQVLIQVEVDLTKVSDLTVTKSTVEHNGGVGVYVENMRSFVQVGASIVKQNHYLSGILINGGSGDVNISESTISNNVGDGINIKLAKGRVNVTLAEISQNDENGLSVAMDETSGDNLYQSRTLVASSIVARNKKIGLKIGPQDFVNVTMNMLRHCPNIALKIESGSSDNDENFDRGKEVYITNNVFFFNDYVSVEIESLSATNIMVGHNQFRENQGECLVFDKQVNPTLKNSWTAIIVAENTFERNRGQFVALLDVPHAVNHSLLFTHNYLDDNSVKEHFPSLNSRSNVAAVIILASPSVDVYRNRLINTLSRYEIASRVVGPYVKLNCTHNAYGTTDVRKIYPRLFDCKHRYHLSCIKVKPYLRVASDLETAFIFDSSDIYMEQFYMPGLNEIGGHVSGRERLPEGTYIVKKDIYVKPQATLTIGSNVQVHFDPGIGMMVQGKVNIEGGRKESERVLFTSNAANVLLVTSVARLVSVSEDRTNFVHEGRLEISVKGKWGTVCNHGWTKEVAALVCHQMGLEFNHNDWQFKPRNLRTVYSEIVASNIRCHFLETNISKCEFDSEWDIENTCTHEDDVHVRCYEPTWAGLRFGLAADESVVEFTTIEKAGFHDYHTDLQYNALQVDFMHHNLWELVVRNNIHSGIAVVFHDYFYNLEKMKIWNSGVTSNFGHGIYTRTPGLRGFNLTIANNTMSGVHFDPFISRSMRRELSSWVATDQKIRQFVVSMAKSHPSVIDIKRGKSIFVITEQMANDGENRVRFRTNAGDVFGIQILNPISTNSTEILQIADADSSDTFWTSNEDTAKFPAIAPFSKLSIICNFGSRSFGGAVLYITALENNEQRISAAVNPELMIDKSAINGNFDGLKVIHYDNTIDFEDNWNPRVVNQSINIFETRLQYQTGAALDITTAFSNSNHDIVVNTSYIVESSFIMDNKLGIIEKADDLLNSKQIINWRILRTRLDLNDGTVLNITLPHVWNSTEPVHHDIFIKESVFAKNKNFAFILDGYFAKFTMLKNWFTENNSPNDLIVIGGVEKEMWLSRNAFRDNTVKRVITFDINSHTKLFNQVEANFKNNFVINNTGSSGSSGNNFRDYSYSMGVFGLQFINVTNNFLGPNNLDYDFVCGIKVNSLKNTMNARENWWGTRDVSAISNRILDFDDSSTYAAVEYIPFFKEAALNPEVLSHDKVPLTISYNNMGGRLYTSETLKNKGTPYTVTSDLIVMAHTTLTIEPGVEISFHSGVGILVLGSLVARGNDDEMIIFRPAMHRAKRFNQNNGTAKGQDVRLCFDGSCDEAEKGFLEVFNQTFSQWVPVCDSAFTEANAQVVCNQINDDSTTTQPFLKFGLRYDLDEKSINRIQSWTNPSICSGKEDSWNECPQRVGVDGQSCAVDSQFVFVYCIPSPTHDKYWGGITFAPPNYERKTFRGITDAADDIPTESLLDHVLISGAGNLRGEKCSAVQAIYKLPKMVNCEIMNGASHGVTIVAPMTAIDITRTQFTNNHGFGVNVLDFRSDSRENKFPLNLPLKPLHLPSELFGMADICNADKVIPIKDRILIYYKYRPHPSTCIKVFTGVQHLGFRLLHFNMFKNYGKDIDFVRVFDGDISSEDKEELKMLRGELKEGRVIIKSESSKLSVQVVANAASEVHGFVAEIFSVPPISITFDDYIHHEISDNTFERNYLGAIYYSSFGEVIPSLSISSNIFLQNGIEIAENFSTSDCVVALNLQNSNSIRFSSNLLKQNQGGLCISAESDSRLSSLPGSIVNNLFTENVNRPVLDIRSYHTSLYHVVVNNNAFTFNNVSYKPVLILDEVKLTATRNYIYNNTGFHILHSTFDGNQSTRNSYQLYRHNTFLNNTARNEKFSSTILIGSSGQTYFENVFTNPSNDFEIEAAVDSKKTGVVNATNNWWGYNHKMFVSARIHDKFDNEERVKVVYAPFLESERTLADVDCLPGWERIGGACHHYFGGKMDKWDAEYFCNNLNATVSYVKSSEINSFIYLLRHYQDQYDSKAPVRVRVIEFVPSGGCSALLYDGIESVSCSEKYSFFCAWGVDWDEIASERNWQLGIIIGGVVGAFVIVLIIILLCICRCAYTRRAKEKKRRQANAEKTVSKEELDYLTFARPKEGQVSSNIPMILMNHVYVECGDYETLTQLEEDGKSLDESKKSLSQETLPLMGQKKKPYLETSLDNATDTTDDDTPKKKFMDDEDDAPKKKFMDDEDDAPKKKYLETSLDGLDKATSEAGVFSTVFLIMESYVDAALYHNFRPIPSEELIKEAMKMLGEKLSPPYNVAVDVGCGSGQVTTLLAPYFTQVIGIDDNIGQIVKATKQNPGKNVSFRVGKADEIELESNSVDLVMVCEAIHWFDIPSFYSKVDTILKPNGLLVIAGYMYPEPILEPYSAKLFLLIKDWFAEHRNLWPEQHDLLINRYHDIPLLYSRTRRIDPIPSDKSATLAHVIGHIKSRSGVQILKEKDSKTATEIINKLQSSLLKIIEVDKDVAAEDVYLIKPPFNQAVDVGCGSGQATGVLAPFFDHVLGTDISESQINEATKKDTNTNVEFKTGSCYSIPLPDASTELVTAAQAAHWFNLPSFYKEVDRVLRPGGVVALYCYDYPKPHGQENSEKLRDYMNYVYNEGLCGFWHENKKLAEEMYKGIELPYEEQIRDKSGTWDTVWNLRESIGCVESWSGYHELKKQNAEKAKQLLQDFQDKIIKTLNVAPEEVKPPFKQAVDVGCGSGQSTSILASYFTHVLGTDISDSQIDEAIKRETNSNVQYKNGPCDSIPLPNSSADLVTTAQACHWFHLPSFYKEVDRVLRPGGVLAIYCYGFPKPYGQEKSLELKEHMAHLYNVDTAGYWHENRKIVDDMYKELELPYEEQIR</sequence>
<evidence type="ECO:0000256" key="11">
    <source>
        <dbReference type="SAM" id="Phobius"/>
    </source>
</evidence>
<feature type="disulfide bond" evidence="9">
    <location>
        <begin position="2261"/>
        <end position="2271"/>
    </location>
</feature>
<evidence type="ECO:0000256" key="2">
    <source>
        <dbReference type="ARBA" id="ARBA00022692"/>
    </source>
</evidence>
<dbReference type="Gene3D" id="3.30.40.10">
    <property type="entry name" value="Zinc/RING finger domain, C3HC4 (zinc finger)"/>
    <property type="match status" value="1"/>
</dbReference>
<dbReference type="InterPro" id="IPR043898">
    <property type="entry name" value="FANCL_d2"/>
</dbReference>
<dbReference type="Pfam" id="PF18890">
    <property type="entry name" value="FANCL_d2"/>
    <property type="match status" value="1"/>
</dbReference>
<dbReference type="SUPFAM" id="SSF51126">
    <property type="entry name" value="Pectin lyase-like"/>
    <property type="match status" value="2"/>
</dbReference>
<dbReference type="Pfam" id="PF08241">
    <property type="entry name" value="Methyltransf_11"/>
    <property type="match status" value="3"/>
</dbReference>
<dbReference type="EnsemblMetazoa" id="SMAR009072-RA">
    <property type="protein sequence ID" value="SMAR009072-PA"/>
    <property type="gene ID" value="SMAR009072"/>
</dbReference>
<dbReference type="SUPFAM" id="SSF56487">
    <property type="entry name" value="SRCR-like"/>
    <property type="match status" value="3"/>
</dbReference>
<reference evidence="14" key="1">
    <citation type="submission" date="2011-05" db="EMBL/GenBank/DDBJ databases">
        <authorList>
            <person name="Richards S.R."/>
            <person name="Qu J."/>
            <person name="Jiang H."/>
            <person name="Jhangiani S.N."/>
            <person name="Agravi P."/>
            <person name="Goodspeed R."/>
            <person name="Gross S."/>
            <person name="Mandapat C."/>
            <person name="Jackson L."/>
            <person name="Mathew T."/>
            <person name="Pu L."/>
            <person name="Thornton R."/>
            <person name="Saada N."/>
            <person name="Wilczek-Boney K.B."/>
            <person name="Lee S."/>
            <person name="Kovar C."/>
            <person name="Wu Y."/>
            <person name="Scherer S.E."/>
            <person name="Worley K.C."/>
            <person name="Muzny D.M."/>
            <person name="Gibbs R."/>
        </authorList>
    </citation>
    <scope>NUCLEOTIDE SEQUENCE</scope>
    <source>
        <strain evidence="14">Brora</strain>
    </source>
</reference>
<evidence type="ECO:0000256" key="3">
    <source>
        <dbReference type="ARBA" id="ARBA00022729"/>
    </source>
</evidence>
<dbReference type="InterPro" id="IPR013083">
    <property type="entry name" value="Znf_RING/FYVE/PHD"/>
</dbReference>
<dbReference type="InterPro" id="IPR006626">
    <property type="entry name" value="PbH1"/>
</dbReference>
<dbReference type="FunFam" id="3.10.250.10:FF:000016">
    <property type="entry name" value="Scavenger receptor cysteine-rich protein type 12"/>
    <property type="match status" value="1"/>
</dbReference>
<dbReference type="EMBL" id="JH431869">
    <property type="status" value="NOT_ANNOTATED_CDS"/>
    <property type="molecule type" value="Genomic_DNA"/>
</dbReference>
<dbReference type="SMART" id="SM01197">
    <property type="entry name" value="FANCL_C"/>
    <property type="match status" value="1"/>
</dbReference>
<dbReference type="InterPro" id="IPR011050">
    <property type="entry name" value="Pectin_lyase_fold/virulence"/>
</dbReference>
<dbReference type="Gene3D" id="3.10.250.10">
    <property type="entry name" value="SRCR-like domain"/>
    <property type="match status" value="3"/>
</dbReference>
<keyword evidence="3" id="KW-0732">Signal</keyword>
<reference evidence="13" key="2">
    <citation type="submission" date="2015-02" db="UniProtKB">
        <authorList>
            <consortium name="EnsemblMetazoa"/>
        </authorList>
    </citation>
    <scope>IDENTIFICATION</scope>
</reference>
<dbReference type="Gene3D" id="2.160.20.10">
    <property type="entry name" value="Single-stranded right-handed beta-helix, Pectin lyase-like"/>
    <property type="match status" value="2"/>
</dbReference>
<evidence type="ECO:0000256" key="10">
    <source>
        <dbReference type="SAM" id="MobiDB-lite"/>
    </source>
</evidence>
<feature type="disulfide bond" evidence="9">
    <location>
        <begin position="1449"/>
        <end position="1459"/>
    </location>
</feature>
<dbReference type="Gene3D" id="3.10.110.10">
    <property type="entry name" value="Ubiquitin Conjugating Enzyme"/>
    <property type="match status" value="1"/>
</dbReference>
<dbReference type="eggNOG" id="KOG3268">
    <property type="taxonomic scope" value="Eukaryota"/>
</dbReference>
<evidence type="ECO:0000313" key="13">
    <source>
        <dbReference type="EnsemblMetazoa" id="SMAR009072-PA"/>
    </source>
</evidence>
<dbReference type="Pfam" id="PF18891">
    <property type="entry name" value="FANCL_d3"/>
    <property type="match status" value="1"/>
</dbReference>
<dbReference type="CDD" id="cd16490">
    <property type="entry name" value="RING-CH-C4HC3_FANCL"/>
    <property type="match status" value="1"/>
</dbReference>
<dbReference type="InterPro" id="IPR053243">
    <property type="entry name" value="SJ_maturation_regulator"/>
</dbReference>
<keyword evidence="8" id="KW-0325">Glycoprotein</keyword>
<dbReference type="Gene3D" id="3.40.50.150">
    <property type="entry name" value="Vaccinia Virus protein VP39"/>
    <property type="match status" value="3"/>
</dbReference>
<dbReference type="CDD" id="cd23832">
    <property type="entry name" value="DRWD-C_FANCL"/>
    <property type="match status" value="1"/>
</dbReference>
<dbReference type="Pfam" id="PF09765">
    <property type="entry name" value="FANCL_d1"/>
    <property type="match status" value="1"/>
</dbReference>
<dbReference type="Proteomes" id="UP000014500">
    <property type="component" value="Unassembled WGS sequence"/>
</dbReference>
<dbReference type="InterPro" id="IPR029063">
    <property type="entry name" value="SAM-dependent_MTases_sf"/>
</dbReference>
<dbReference type="SUPFAM" id="SSF53335">
    <property type="entry name" value="S-adenosyl-L-methionine-dependent methyltransferases"/>
    <property type="match status" value="3"/>
</dbReference>
<dbReference type="Pfam" id="PF11793">
    <property type="entry name" value="FANCL_C"/>
    <property type="match status" value="1"/>
</dbReference>
<dbReference type="PhylomeDB" id="T1J608"/>
<keyword evidence="4" id="KW-0677">Repeat</keyword>
<dbReference type="Pfam" id="PF00530">
    <property type="entry name" value="SRCR"/>
    <property type="match status" value="3"/>
</dbReference>
<comment type="caution">
    <text evidence="9">Lacks conserved residue(s) required for the propagation of feature annotation.</text>
</comment>
<dbReference type="InterPro" id="IPR036772">
    <property type="entry name" value="SRCR-like_dom_sf"/>
</dbReference>
<feature type="domain" description="SRCR" evidence="12">
    <location>
        <begin position="2179"/>
        <end position="2294"/>
    </location>
</feature>
<dbReference type="HOGENOM" id="CLU_224370_0_0_1"/>
<dbReference type="GO" id="GO:0045217">
    <property type="term" value="P:cell-cell junction maintenance"/>
    <property type="evidence" value="ECO:0007669"/>
    <property type="project" value="TreeGrafter"/>
</dbReference>
<dbReference type="SUPFAM" id="SSF56436">
    <property type="entry name" value="C-type lectin-like"/>
    <property type="match status" value="1"/>
</dbReference>
<keyword evidence="14" id="KW-1185">Reference proteome</keyword>
<dbReference type="STRING" id="126957.T1J608"/>
<dbReference type="InterPro" id="IPR012334">
    <property type="entry name" value="Pectin_lyas_fold"/>
</dbReference>
<keyword evidence="5 11" id="KW-1133">Transmembrane helix</keyword>
<dbReference type="Gene3D" id="3.10.110.20">
    <property type="entry name" value="RWD domain-like"/>
    <property type="match status" value="1"/>
</dbReference>
<feature type="transmembrane region" description="Helical" evidence="11">
    <location>
        <begin position="2954"/>
        <end position="2981"/>
    </location>
</feature>
<keyword evidence="7 9" id="KW-1015">Disulfide bond</keyword>
<keyword evidence="2 11" id="KW-0812">Transmembrane</keyword>
<dbReference type="PANTHER" id="PTHR47653">
    <property type="entry name" value="PROTEIN BARK BEETLE"/>
    <property type="match status" value="1"/>
</dbReference>
<evidence type="ECO:0000256" key="1">
    <source>
        <dbReference type="ARBA" id="ARBA00004167"/>
    </source>
</evidence>
<feature type="region of interest" description="Disordered" evidence="10">
    <location>
        <begin position="3072"/>
        <end position="3109"/>
    </location>
</feature>
<keyword evidence="6 11" id="KW-0472">Membrane</keyword>
<dbReference type="InterPro" id="IPR039448">
    <property type="entry name" value="Beta_helix"/>
</dbReference>
<dbReference type="GO" id="GO:0008757">
    <property type="term" value="F:S-adenosylmethionine-dependent methyltransferase activity"/>
    <property type="evidence" value="ECO:0007669"/>
    <property type="project" value="InterPro"/>
</dbReference>
<evidence type="ECO:0000259" key="12">
    <source>
        <dbReference type="PROSITE" id="PS50287"/>
    </source>
</evidence>
<evidence type="ECO:0000256" key="8">
    <source>
        <dbReference type="ARBA" id="ARBA00023180"/>
    </source>
</evidence>
<dbReference type="eggNOG" id="KOG3010">
    <property type="taxonomic scope" value="Eukaryota"/>
</dbReference>
<dbReference type="CDD" id="cd02440">
    <property type="entry name" value="AdoMet_MTases"/>
    <property type="match status" value="3"/>
</dbReference>